<evidence type="ECO:0000313" key="3">
    <source>
        <dbReference type="Proteomes" id="UP000584374"/>
    </source>
</evidence>
<dbReference type="EMBL" id="JACHIW010000001">
    <property type="protein sequence ID" value="MBB5157209.1"/>
    <property type="molecule type" value="Genomic_DNA"/>
</dbReference>
<feature type="region of interest" description="Disordered" evidence="1">
    <location>
        <begin position="1"/>
        <end position="20"/>
    </location>
</feature>
<dbReference type="AlphaFoldDB" id="A0A840QF45"/>
<comment type="caution">
    <text evidence="2">The sequence shown here is derived from an EMBL/GenBank/DDBJ whole genome shotgun (WGS) entry which is preliminary data.</text>
</comment>
<evidence type="ECO:0000256" key="1">
    <source>
        <dbReference type="SAM" id="MobiDB-lite"/>
    </source>
</evidence>
<sequence>MTLARHAGAPQERGRFAEARASGQLQEAIQSGRAARTVADYAVNAQDCEELLAMLGLKAADGKRCGRAAGASAS</sequence>
<accession>A0A840QF45</accession>
<proteinExistence type="predicted"/>
<evidence type="ECO:0000313" key="2">
    <source>
        <dbReference type="EMBL" id="MBB5157209.1"/>
    </source>
</evidence>
<name>A0A840QF45_9PSEU</name>
<dbReference type="RefSeq" id="WP_184728205.1">
    <property type="nucleotide sequence ID" value="NZ_JACHIW010000001.1"/>
</dbReference>
<dbReference type="Proteomes" id="UP000584374">
    <property type="component" value="Unassembled WGS sequence"/>
</dbReference>
<reference evidence="2 3" key="1">
    <citation type="submission" date="2020-08" db="EMBL/GenBank/DDBJ databases">
        <title>Sequencing the genomes of 1000 actinobacteria strains.</title>
        <authorList>
            <person name="Klenk H.-P."/>
        </authorList>
    </citation>
    <scope>NUCLEOTIDE SEQUENCE [LARGE SCALE GENOMIC DNA]</scope>
    <source>
        <strain evidence="2 3">DSM 45584</strain>
    </source>
</reference>
<organism evidence="2 3">
    <name type="scientific">Saccharopolyspora phatthalungensis</name>
    <dbReference type="NCBI Taxonomy" id="664693"/>
    <lineage>
        <taxon>Bacteria</taxon>
        <taxon>Bacillati</taxon>
        <taxon>Actinomycetota</taxon>
        <taxon>Actinomycetes</taxon>
        <taxon>Pseudonocardiales</taxon>
        <taxon>Pseudonocardiaceae</taxon>
        <taxon>Saccharopolyspora</taxon>
    </lineage>
</organism>
<protein>
    <submittedName>
        <fullName evidence="2">Uncharacterized protein</fullName>
    </submittedName>
</protein>
<keyword evidence="3" id="KW-1185">Reference proteome</keyword>
<gene>
    <name evidence="2" type="ORF">BJ970_004743</name>
</gene>